<proteinExistence type="inferred from homology"/>
<accession>A0A0U1KY74</accession>
<dbReference type="Gene3D" id="3.10.20.310">
    <property type="entry name" value="membrane protein fhac"/>
    <property type="match status" value="1"/>
</dbReference>
<evidence type="ECO:0000256" key="4">
    <source>
        <dbReference type="ARBA" id="ARBA00022452"/>
    </source>
</evidence>
<dbReference type="InterPro" id="IPR013686">
    <property type="entry name" value="Polypept-transport_assoc_ShlB"/>
</dbReference>
<dbReference type="InterPro" id="IPR034746">
    <property type="entry name" value="POTRA"/>
</dbReference>
<evidence type="ECO:0000256" key="1">
    <source>
        <dbReference type="ARBA" id="ARBA00004442"/>
    </source>
</evidence>
<protein>
    <submittedName>
        <fullName evidence="11">Hemolysin activation/secretion protein</fullName>
    </submittedName>
</protein>
<keyword evidence="3" id="KW-0813">Transport</keyword>
<comment type="subcellular location">
    <subcellularLocation>
        <location evidence="1">Cell outer membrane</location>
    </subcellularLocation>
</comment>
<evidence type="ECO:0000256" key="5">
    <source>
        <dbReference type="ARBA" id="ARBA00022692"/>
    </source>
</evidence>
<keyword evidence="5" id="KW-0812">Transmembrane</keyword>
<reference evidence="12" key="1">
    <citation type="submission" date="2015-03" db="EMBL/GenBank/DDBJ databases">
        <authorList>
            <person name="Nijsse Bart"/>
        </authorList>
    </citation>
    <scope>NUCLEOTIDE SEQUENCE [LARGE SCALE GENOMIC DNA]</scope>
</reference>
<dbReference type="GO" id="GO:0008320">
    <property type="term" value="F:protein transmembrane transporter activity"/>
    <property type="evidence" value="ECO:0007669"/>
    <property type="project" value="TreeGrafter"/>
</dbReference>
<feature type="signal peptide" evidence="9">
    <location>
        <begin position="1"/>
        <end position="31"/>
    </location>
</feature>
<feature type="chain" id="PRO_5006710639" evidence="9">
    <location>
        <begin position="32"/>
        <end position="574"/>
    </location>
</feature>
<dbReference type="Pfam" id="PF03865">
    <property type="entry name" value="ShlB"/>
    <property type="match status" value="1"/>
</dbReference>
<keyword evidence="7" id="KW-0472">Membrane</keyword>
<keyword evidence="8" id="KW-0998">Cell outer membrane</keyword>
<evidence type="ECO:0000256" key="8">
    <source>
        <dbReference type="ARBA" id="ARBA00023237"/>
    </source>
</evidence>
<comment type="similarity">
    <text evidence="2">Belongs to the TPS (TC 1.B.20) family.</text>
</comment>
<name>A0A0U1KY74_9FIRM</name>
<evidence type="ECO:0000313" key="12">
    <source>
        <dbReference type="Proteomes" id="UP000049855"/>
    </source>
</evidence>
<gene>
    <name evidence="11" type="ORF">SpAn4DRAFT_4945</name>
</gene>
<dbReference type="Pfam" id="PF08479">
    <property type="entry name" value="POTRA_2"/>
    <property type="match status" value="1"/>
</dbReference>
<evidence type="ECO:0000256" key="3">
    <source>
        <dbReference type="ARBA" id="ARBA00022448"/>
    </source>
</evidence>
<evidence type="ECO:0000256" key="7">
    <source>
        <dbReference type="ARBA" id="ARBA00023136"/>
    </source>
</evidence>
<evidence type="ECO:0000256" key="9">
    <source>
        <dbReference type="SAM" id="SignalP"/>
    </source>
</evidence>
<evidence type="ECO:0000259" key="10">
    <source>
        <dbReference type="PROSITE" id="PS51779"/>
    </source>
</evidence>
<dbReference type="AlphaFoldDB" id="A0A0U1KY74"/>
<sequence length="574" mass="62743">MLQDILFHSDKRCLSLALVLFMVCGSLPAYAVEKPNVDVGTITDSVKERKTIPPQANVKIEVTKEQEETAHKKEGYKLKVNGIHITGQTIYPEDKLQDLVKGAIGKEATLSELEAIAGQIAQYFNERGYIVADAYLPSQKIEGGIVNIAVVPGRYGSLEIRNHSKFSTKVANQMLSNIKSGDFVKKDTLERTLMLLSDIGGISIKATLAPGKTTGTTSLIVEINDTNTLTSEYSMDNNGNRYAGHYRGNLNLHFNNLSCLGDVVSIGGNIGGNTDGSTHNININYLLPVGKQGTKLGVGYSRLHYKLGRKFASLDFNGSAENANIFGIYPLVRSRDHNLYVQLDYEHRKLEDNMYGFAFTNKHANVWTLGLHGDSRDNFHGGGINSFALNVSSGHLAFDGGKDENGNSAKTHDRGTARTAGTYTKASLNYNRLQYLNNRLNLNLSFTGQLASKNLDSSEKLFLGGANGVRAYPQGEASGDQGYLVTGELRWNIPTPAYQLVAFIDNGRVTINKNPWPAAGGGSRSLTGAGLGIIISTRKDYSIRMDYAWKISSSAATADTDKNGRWWLKGTRYF</sequence>
<dbReference type="Gene3D" id="2.40.160.50">
    <property type="entry name" value="membrane protein fhac: a member of the omp85/tpsb transporter family"/>
    <property type="match status" value="1"/>
</dbReference>
<dbReference type="Proteomes" id="UP000049855">
    <property type="component" value="Unassembled WGS sequence"/>
</dbReference>
<dbReference type="InterPro" id="IPR005565">
    <property type="entry name" value="Hemolysn_activator_HlyB_C"/>
</dbReference>
<dbReference type="InterPro" id="IPR051544">
    <property type="entry name" value="TPS_OM_transporter"/>
</dbReference>
<keyword evidence="9" id="KW-0732">Signal</keyword>
<keyword evidence="4" id="KW-1134">Transmembrane beta strand</keyword>
<feature type="domain" description="POTRA" evidence="10">
    <location>
        <begin position="78"/>
        <end position="153"/>
    </location>
</feature>
<evidence type="ECO:0000256" key="6">
    <source>
        <dbReference type="ARBA" id="ARBA00022927"/>
    </source>
</evidence>
<evidence type="ECO:0000256" key="2">
    <source>
        <dbReference type="ARBA" id="ARBA00009055"/>
    </source>
</evidence>
<organism evidence="11 12">
    <name type="scientific">Sporomusa ovata</name>
    <dbReference type="NCBI Taxonomy" id="2378"/>
    <lineage>
        <taxon>Bacteria</taxon>
        <taxon>Bacillati</taxon>
        <taxon>Bacillota</taxon>
        <taxon>Negativicutes</taxon>
        <taxon>Selenomonadales</taxon>
        <taxon>Sporomusaceae</taxon>
        <taxon>Sporomusa</taxon>
    </lineage>
</organism>
<dbReference type="GO" id="GO:0046819">
    <property type="term" value="P:protein secretion by the type V secretion system"/>
    <property type="evidence" value="ECO:0007669"/>
    <property type="project" value="TreeGrafter"/>
</dbReference>
<evidence type="ECO:0000313" key="11">
    <source>
        <dbReference type="EMBL" id="CQR71883.1"/>
    </source>
</evidence>
<dbReference type="PANTHER" id="PTHR34597">
    <property type="entry name" value="SLR1661 PROTEIN"/>
    <property type="match status" value="1"/>
</dbReference>
<keyword evidence="12" id="KW-1185">Reference proteome</keyword>
<dbReference type="EMBL" id="CTRP01000006">
    <property type="protein sequence ID" value="CQR71883.1"/>
    <property type="molecule type" value="Genomic_DNA"/>
</dbReference>
<dbReference type="GO" id="GO:0009279">
    <property type="term" value="C:cell outer membrane"/>
    <property type="evidence" value="ECO:0007669"/>
    <property type="project" value="UniProtKB-SubCell"/>
</dbReference>
<dbReference type="PROSITE" id="PS51779">
    <property type="entry name" value="POTRA"/>
    <property type="match status" value="1"/>
</dbReference>
<dbReference type="RefSeq" id="WP_054954569.1">
    <property type="nucleotide sequence ID" value="NZ_CTRP01000006.1"/>
</dbReference>
<dbReference type="GO" id="GO:0098046">
    <property type="term" value="C:type V protein secretion system complex"/>
    <property type="evidence" value="ECO:0007669"/>
    <property type="project" value="TreeGrafter"/>
</dbReference>
<keyword evidence="6" id="KW-0653">Protein transport</keyword>
<dbReference type="PANTHER" id="PTHR34597:SF1">
    <property type="entry name" value="HEME_HEMOPEXIN TRANSPORTER PROTEIN HUXB"/>
    <property type="match status" value="1"/>
</dbReference>